<evidence type="ECO:0000313" key="2">
    <source>
        <dbReference type="Proteomes" id="UP001281761"/>
    </source>
</evidence>
<sequence>MGEGAAIKTIPSIQGRRQIEDESVCIQNQICLYTYPSNFTHFQLSFAGTNLPSTGTFTATPSVGSTFSVSFSGQVGVSDWVKGGGVGEMDFDTTYSLSSLIDADGEHIVLKATSFTTPEGPTLTKVSSKLKVGDPNSLTLTLTGKRMASGTFDLIVKESEQTNRMTIPVSVGTDATSGSGEVEVYNKTGTLEFGKTYTVEEMKNENVTVALLNVAHFLTPAAPARIESCLSTVPNDERTLVTITLAGVSLSSKAFQVVVERDGVVVTSPNNIDFISPTHITVDFPIGLTESSSTLEFGQEYTVKAVTDGADSFIVNPSLTITLPLPPIITSISTSRSPDCISVQFFFTGSNLPVAGVFTITLDTDHSFPVTFDSAGGHSPWLDITQPGSLPLAQTLSITSITPNDRLVLGVTSVNTPPKPSITSAEASISEESPDFIVLVVKGSNFAQKVWTLTTTAASGSLVIPVEFTTPTEGKATIEVYNETNTLQYGKNYSIDTLTLGPITVTDPYADGMFTTPNPPSRIESISTTLNADKTKAVVCFGGVGLEGGQWDVETDPPHQFTVDADLQPNGSILIELAVSTSNPSGLQFGQSYNLVLVDMNGASVHINSGLKVDVPPLPIVTGATFSFTDAKRTRCQITLHGAGLLLTGDYTVTVNDTITFTVGTWTATEGRSEEVEMGEEGLQYSSEYALTSIRKGDPPTDVVVLDGNVKFTTLGGLDEHVIFITSDGSTEISSCGGEENPCSTLFGGWSSREQTSQSQDLAILVRKEDRIGQEMRIGAESLVIRSETGRTSTLVVEREVRGEQGVLKLDGGSVSIESITIRLETDSTGTMSTSAFLVFGKGSFVLSSVVVESAGEGRVGKGLGWLREGQMEISNVRVSGLKTTQVVFGVESDSGNVVLDISKIVVRNSNTMNCSFIHFSSSSSSSSFSLANSRFLNTTRTSPSTAKQADAVVTLTTAQKSLLIKDLVFEQCEVLSSSSTVLGPSLSLTLSPSTPKPTITFSSCLFLDNLPSTSSTATLLLLTQATQPTIILTDCWFENTTPSRLWSSRVDGIAELDWDRLSQPPAQTATGAIIEFSSRQPTIIRRQCVFSSSSLIIQKSSLLRQIS</sequence>
<organism evidence="1 2">
    <name type="scientific">Blattamonas nauphoetae</name>
    <dbReference type="NCBI Taxonomy" id="2049346"/>
    <lineage>
        <taxon>Eukaryota</taxon>
        <taxon>Metamonada</taxon>
        <taxon>Preaxostyla</taxon>
        <taxon>Oxymonadida</taxon>
        <taxon>Blattamonas</taxon>
    </lineage>
</organism>
<evidence type="ECO:0008006" key="3">
    <source>
        <dbReference type="Google" id="ProtNLM"/>
    </source>
</evidence>
<accession>A0ABQ9XW81</accession>
<dbReference type="EMBL" id="JARBJD010000063">
    <property type="protein sequence ID" value="KAK2955748.1"/>
    <property type="molecule type" value="Genomic_DNA"/>
</dbReference>
<evidence type="ECO:0000313" key="1">
    <source>
        <dbReference type="EMBL" id="KAK2955748.1"/>
    </source>
</evidence>
<keyword evidence="2" id="KW-1185">Reference proteome</keyword>
<protein>
    <recommendedName>
        <fullName evidence="3">IPT/TIG domain-containing protein</fullName>
    </recommendedName>
</protein>
<reference evidence="1 2" key="1">
    <citation type="journal article" date="2022" name="bioRxiv">
        <title>Genomics of Preaxostyla Flagellates Illuminates Evolutionary Transitions and the Path Towards Mitochondrial Loss.</title>
        <authorList>
            <person name="Novak L.V.F."/>
            <person name="Treitli S.C."/>
            <person name="Pyrih J."/>
            <person name="Halakuc P."/>
            <person name="Pipaliya S.V."/>
            <person name="Vacek V."/>
            <person name="Brzon O."/>
            <person name="Soukal P."/>
            <person name="Eme L."/>
            <person name="Dacks J.B."/>
            <person name="Karnkowska A."/>
            <person name="Elias M."/>
            <person name="Hampl V."/>
        </authorList>
    </citation>
    <scope>NUCLEOTIDE SEQUENCE [LARGE SCALE GENOMIC DNA]</scope>
    <source>
        <strain evidence="1">NAU3</strain>
        <tissue evidence="1">Gut</tissue>
    </source>
</reference>
<name>A0ABQ9XW81_9EUKA</name>
<gene>
    <name evidence="1" type="ORF">BLNAU_9284</name>
</gene>
<dbReference type="Proteomes" id="UP001281761">
    <property type="component" value="Unassembled WGS sequence"/>
</dbReference>
<proteinExistence type="predicted"/>
<comment type="caution">
    <text evidence="1">The sequence shown here is derived from an EMBL/GenBank/DDBJ whole genome shotgun (WGS) entry which is preliminary data.</text>
</comment>